<name>A0A6M3JAE3_9ZZZZ</name>
<accession>A0A6M3JAE3</accession>
<sequence length="222" mass="25922">MGFKKRSFDQPTYQEKDEEPTRVIIISCEGTNTEPEYFKAIREKLKDNISSLIQIELVPKPDNASEPINVLNNLDSFVEKYDFKKGNDSLWLVCDREKVEARKNGLLKIIPLCKNKGYSIALLNPLFEFWLLLHLVDISTYDHEKIFNNDRVNSKKRYLDHELSLILGKYNKKKDQFNREIVSFENLQRAVMQEALFENDLNNVIDKLGGNMSSLIKEIVNF</sequence>
<proteinExistence type="predicted"/>
<dbReference type="AlphaFoldDB" id="A0A6M3JAE3"/>
<dbReference type="InterPro" id="IPR025591">
    <property type="entry name" value="RloB"/>
</dbReference>
<evidence type="ECO:0000313" key="1">
    <source>
        <dbReference type="EMBL" id="QJA66736.1"/>
    </source>
</evidence>
<reference evidence="1" key="1">
    <citation type="submission" date="2020-03" db="EMBL/GenBank/DDBJ databases">
        <title>The deep terrestrial virosphere.</title>
        <authorList>
            <person name="Holmfeldt K."/>
            <person name="Nilsson E."/>
            <person name="Simone D."/>
            <person name="Lopez-Fernandez M."/>
            <person name="Wu X."/>
            <person name="de Brujin I."/>
            <person name="Lundin D."/>
            <person name="Andersson A."/>
            <person name="Bertilsson S."/>
            <person name="Dopson M."/>
        </authorList>
    </citation>
    <scope>NUCLEOTIDE SEQUENCE</scope>
    <source>
        <strain evidence="2">MM415A00183</strain>
        <strain evidence="1">MM415B00339</strain>
    </source>
</reference>
<dbReference type="EMBL" id="MT141559">
    <property type="protein sequence ID" value="QJA66736.1"/>
    <property type="molecule type" value="Genomic_DNA"/>
</dbReference>
<dbReference type="EMBL" id="MT142531">
    <property type="protein sequence ID" value="QJA84545.1"/>
    <property type="molecule type" value="Genomic_DNA"/>
</dbReference>
<dbReference type="Pfam" id="PF13707">
    <property type="entry name" value="RloB"/>
    <property type="match status" value="1"/>
</dbReference>
<gene>
    <name evidence="2" type="ORF">MM415A00183_0012</name>
    <name evidence="1" type="ORF">MM415B00339_0045</name>
</gene>
<protein>
    <submittedName>
        <fullName evidence="1">Putative RloB domain-containing protein</fullName>
    </submittedName>
</protein>
<evidence type="ECO:0000313" key="2">
    <source>
        <dbReference type="EMBL" id="QJA84545.1"/>
    </source>
</evidence>
<organism evidence="1">
    <name type="scientific">viral metagenome</name>
    <dbReference type="NCBI Taxonomy" id="1070528"/>
    <lineage>
        <taxon>unclassified sequences</taxon>
        <taxon>metagenomes</taxon>
        <taxon>organismal metagenomes</taxon>
    </lineage>
</organism>